<proteinExistence type="predicted"/>
<reference evidence="1 2" key="1">
    <citation type="submission" date="2008-12" db="EMBL/GenBank/DDBJ databases">
        <authorList>
            <person name="Fulton L."/>
            <person name="Clifton S."/>
            <person name="Fulton B."/>
            <person name="Xu J."/>
            <person name="Minx P."/>
            <person name="Pepin K.H."/>
            <person name="Johnson M."/>
            <person name="Bhonagiri V."/>
            <person name="Nash W.E."/>
            <person name="Mardis E.R."/>
            <person name="Wilson R.K."/>
        </authorList>
    </citation>
    <scope>NUCLEOTIDE SEQUENCE [LARGE SCALE GENOMIC DNA]</scope>
    <source>
        <strain evidence="1 2">DSM 12042</strain>
    </source>
</reference>
<dbReference type="AlphaFoldDB" id="B9Y4B9"/>
<gene>
    <name evidence="1" type="ORF">HOLDEFILI_00650</name>
</gene>
<name>B9Y4B9_9FIRM</name>
<sequence length="43" mass="5237">MNNPFSFPKYNLKFSRTSFILRSVHLGCEIMSYHQNEMFKVFF</sequence>
<organism evidence="1 2">
    <name type="scientific">Holdemania filiformis DSM 12042</name>
    <dbReference type="NCBI Taxonomy" id="545696"/>
    <lineage>
        <taxon>Bacteria</taxon>
        <taxon>Bacillati</taxon>
        <taxon>Bacillota</taxon>
        <taxon>Erysipelotrichia</taxon>
        <taxon>Erysipelotrichales</taxon>
        <taxon>Erysipelotrichaceae</taxon>
        <taxon>Holdemania</taxon>
    </lineage>
</organism>
<dbReference type="Proteomes" id="UP000005950">
    <property type="component" value="Unassembled WGS sequence"/>
</dbReference>
<comment type="caution">
    <text evidence="1">The sequence shown here is derived from an EMBL/GenBank/DDBJ whole genome shotgun (WGS) entry which is preliminary data.</text>
</comment>
<reference evidence="1 2" key="2">
    <citation type="submission" date="2009-02" db="EMBL/GenBank/DDBJ databases">
        <title>Draft genome sequence of Holdemania filiformis DSM 12042.</title>
        <authorList>
            <person name="Sudarsanam P."/>
            <person name="Ley R."/>
            <person name="Guruge J."/>
            <person name="Turnbaugh P.J."/>
            <person name="Mahowald M."/>
            <person name="Liep D."/>
            <person name="Gordon J."/>
        </authorList>
    </citation>
    <scope>NUCLEOTIDE SEQUENCE [LARGE SCALE GENOMIC DNA]</scope>
    <source>
        <strain evidence="1 2">DSM 12042</strain>
    </source>
</reference>
<dbReference type="EMBL" id="ACCF01000046">
    <property type="protein sequence ID" value="EEF69099.1"/>
    <property type="molecule type" value="Genomic_DNA"/>
</dbReference>
<dbReference type="HOGENOM" id="CLU_3234577_0_0_9"/>
<protein>
    <submittedName>
        <fullName evidence="1">Uncharacterized protein</fullName>
    </submittedName>
</protein>
<evidence type="ECO:0000313" key="2">
    <source>
        <dbReference type="Proteomes" id="UP000005950"/>
    </source>
</evidence>
<evidence type="ECO:0000313" key="1">
    <source>
        <dbReference type="EMBL" id="EEF69099.1"/>
    </source>
</evidence>
<accession>B9Y4B9</accession>